<dbReference type="EMBL" id="JAAGWQ010000302">
    <property type="protein sequence ID" value="KAF5657046.1"/>
    <property type="molecule type" value="Genomic_DNA"/>
</dbReference>
<comment type="caution">
    <text evidence="2">The sequence shown here is derived from an EMBL/GenBank/DDBJ whole genome shotgun (WGS) entry which is preliminary data.</text>
</comment>
<proteinExistence type="predicted"/>
<sequence>MSSNSNITKPSTTPASSTGGDPKLLPPQIVEKLKKWAKKDISKDEDIEEGGVKLDQCSDTEEGGVKL</sequence>
<evidence type="ECO:0000313" key="2">
    <source>
        <dbReference type="EMBL" id="KAF5657046.1"/>
    </source>
</evidence>
<dbReference type="Proteomes" id="UP000567885">
    <property type="component" value="Unassembled WGS sequence"/>
</dbReference>
<keyword evidence="3" id="KW-1185">Reference proteome</keyword>
<evidence type="ECO:0000313" key="3">
    <source>
        <dbReference type="Proteomes" id="UP000567885"/>
    </source>
</evidence>
<evidence type="ECO:0000256" key="1">
    <source>
        <dbReference type="SAM" id="MobiDB-lite"/>
    </source>
</evidence>
<dbReference type="AlphaFoldDB" id="A0A8H5WEI6"/>
<feature type="compositionally biased region" description="Acidic residues" evidence="1">
    <location>
        <begin position="58"/>
        <end position="67"/>
    </location>
</feature>
<name>A0A8H5WEI6_FUSHE</name>
<accession>A0A8H5WEI6</accession>
<feature type="region of interest" description="Disordered" evidence="1">
    <location>
        <begin position="1"/>
        <end position="67"/>
    </location>
</feature>
<organism evidence="2 3">
    <name type="scientific">Fusarium heterosporum</name>
    <dbReference type="NCBI Taxonomy" id="42747"/>
    <lineage>
        <taxon>Eukaryota</taxon>
        <taxon>Fungi</taxon>
        <taxon>Dikarya</taxon>
        <taxon>Ascomycota</taxon>
        <taxon>Pezizomycotina</taxon>
        <taxon>Sordariomycetes</taxon>
        <taxon>Hypocreomycetidae</taxon>
        <taxon>Hypocreales</taxon>
        <taxon>Nectriaceae</taxon>
        <taxon>Fusarium</taxon>
        <taxon>Fusarium heterosporum species complex</taxon>
    </lineage>
</organism>
<protein>
    <submittedName>
        <fullName evidence="2">Uncharacterized protein</fullName>
    </submittedName>
</protein>
<feature type="compositionally biased region" description="Polar residues" evidence="1">
    <location>
        <begin position="1"/>
        <end position="19"/>
    </location>
</feature>
<reference evidence="2 3" key="1">
    <citation type="submission" date="2020-05" db="EMBL/GenBank/DDBJ databases">
        <title>Identification and distribution of gene clusters putatively required for synthesis of sphingolipid metabolism inhibitors in phylogenetically diverse species of the filamentous fungus Fusarium.</title>
        <authorList>
            <person name="Kim H.-S."/>
            <person name="Busman M."/>
            <person name="Brown D.W."/>
            <person name="Divon H."/>
            <person name="Uhlig S."/>
            <person name="Proctor R.H."/>
        </authorList>
    </citation>
    <scope>NUCLEOTIDE SEQUENCE [LARGE SCALE GENOMIC DNA]</scope>
    <source>
        <strain evidence="2 3">NRRL 20693</strain>
    </source>
</reference>
<feature type="compositionally biased region" description="Basic and acidic residues" evidence="1">
    <location>
        <begin position="31"/>
        <end position="44"/>
    </location>
</feature>
<dbReference type="OrthoDB" id="10322123at2759"/>
<gene>
    <name evidence="2" type="ORF">FHETE_10629</name>
</gene>